<dbReference type="Pfam" id="PF00501">
    <property type="entry name" value="AMP-binding"/>
    <property type="match status" value="1"/>
</dbReference>
<dbReference type="OrthoDB" id="5360374at2759"/>
<sequence>MTRSFETFSLIPSDLLKFVREHSSFYNGAFSHLPLSTILSDLPITDVEAYWSSSTASAASVLTAPFTDGVVMRSGGSTAEPKIVYITRDELRRICQINAVAMSTSTGLVPGDLIANLSHMGGMYGGFMFNNTTFMELPVDNVHLPISGQQPLDVIADTVDKFKATVILSNVYTPTRLAEWLKSQRRNLQSVRLVLYSGETFFKDVRPLWNEAFPNAIIAPYLYGSVECGPIGLPAHPPRPTGDDDINPLYKVVQPAVHMEIVDSEGRPIIDAEVKGNVIITHLIKRLQPMIRYPVGDIAAWEDYEQKTFRLYGRDSVALKINTTLLDLPLLKSLIGKHISQDAAAKFQSVVRRVKGKNVLVFRVAIPPPNNAALIRDALEENIALVSQSWVWNRTQGLIAPLEVEYVEMSKLVLNHGSGKLKHFVEERF</sequence>
<reference evidence="2 3" key="1">
    <citation type="journal article" date="2016" name="Fungal Biol.">
        <title>The genome of Xylona heveae provides a window into fungal endophytism.</title>
        <authorList>
            <person name="Gazis R."/>
            <person name="Kuo A."/>
            <person name="Riley R."/>
            <person name="LaButti K."/>
            <person name="Lipzen A."/>
            <person name="Lin J."/>
            <person name="Amirebrahimi M."/>
            <person name="Hesse C.N."/>
            <person name="Spatafora J.W."/>
            <person name="Henrissat B."/>
            <person name="Hainaut M."/>
            <person name="Grigoriev I.V."/>
            <person name="Hibbett D.S."/>
        </authorList>
    </citation>
    <scope>NUCLEOTIDE SEQUENCE [LARGE SCALE GENOMIC DNA]</scope>
    <source>
        <strain evidence="2 3">TC161</strain>
    </source>
</reference>
<dbReference type="GO" id="GO:0016874">
    <property type="term" value="F:ligase activity"/>
    <property type="evidence" value="ECO:0007669"/>
    <property type="project" value="UniProtKB-KW"/>
</dbReference>
<evidence type="ECO:0000259" key="1">
    <source>
        <dbReference type="Pfam" id="PF00501"/>
    </source>
</evidence>
<dbReference type="Proteomes" id="UP000076632">
    <property type="component" value="Unassembled WGS sequence"/>
</dbReference>
<dbReference type="OMA" id="GNESIDM"/>
<dbReference type="Gene3D" id="3.40.50.12780">
    <property type="entry name" value="N-terminal domain of ligase-like"/>
    <property type="match status" value="1"/>
</dbReference>
<keyword evidence="3" id="KW-1185">Reference proteome</keyword>
<accession>A0A164Z8A5</accession>
<keyword evidence="2" id="KW-0436">Ligase</keyword>
<proteinExistence type="predicted"/>
<feature type="domain" description="AMP-dependent synthetase/ligase" evidence="1">
    <location>
        <begin position="71"/>
        <end position="280"/>
    </location>
</feature>
<dbReference type="PANTHER" id="PTHR43845:SF1">
    <property type="entry name" value="BLR5969 PROTEIN"/>
    <property type="match status" value="1"/>
</dbReference>
<dbReference type="PANTHER" id="PTHR43845">
    <property type="entry name" value="BLR5969 PROTEIN"/>
    <property type="match status" value="1"/>
</dbReference>
<dbReference type="SUPFAM" id="SSF56801">
    <property type="entry name" value="Acetyl-CoA synthetase-like"/>
    <property type="match status" value="1"/>
</dbReference>
<name>A0A164Z8A5_XYLHT</name>
<gene>
    <name evidence="2" type="ORF">L228DRAFT_251649</name>
</gene>
<organism evidence="2 3">
    <name type="scientific">Xylona heveae (strain CBS 132557 / TC161)</name>
    <dbReference type="NCBI Taxonomy" id="1328760"/>
    <lineage>
        <taxon>Eukaryota</taxon>
        <taxon>Fungi</taxon>
        <taxon>Dikarya</taxon>
        <taxon>Ascomycota</taxon>
        <taxon>Pezizomycotina</taxon>
        <taxon>Xylonomycetes</taxon>
        <taxon>Xylonales</taxon>
        <taxon>Xylonaceae</taxon>
        <taxon>Xylona</taxon>
    </lineage>
</organism>
<evidence type="ECO:0000313" key="3">
    <source>
        <dbReference type="Proteomes" id="UP000076632"/>
    </source>
</evidence>
<dbReference type="InParanoid" id="A0A164Z8A5"/>
<dbReference type="GeneID" id="28898741"/>
<dbReference type="EMBL" id="KV407469">
    <property type="protein sequence ID" value="KZF18809.1"/>
    <property type="molecule type" value="Genomic_DNA"/>
</dbReference>
<evidence type="ECO:0000313" key="2">
    <source>
        <dbReference type="EMBL" id="KZF18809.1"/>
    </source>
</evidence>
<dbReference type="RefSeq" id="XP_018184364.1">
    <property type="nucleotide sequence ID" value="XM_018333604.1"/>
</dbReference>
<dbReference type="InterPro" id="IPR042099">
    <property type="entry name" value="ANL_N_sf"/>
</dbReference>
<dbReference type="AlphaFoldDB" id="A0A164Z8A5"/>
<dbReference type="InterPro" id="IPR000873">
    <property type="entry name" value="AMP-dep_synth/lig_dom"/>
</dbReference>
<protein>
    <submittedName>
        <fullName evidence="2">AMP-dependent synthetase/ligase</fullName>
    </submittedName>
</protein>